<evidence type="ECO:0000256" key="15">
    <source>
        <dbReference type="ARBA" id="ARBA00023134"/>
    </source>
</evidence>
<comment type="catalytic activity">
    <reaction evidence="2">
        <text>adenosylcob(III)inamide phosphate + GTP + H(+) = adenosylcob(III)inamide-GDP + diphosphate</text>
        <dbReference type="Rhea" id="RHEA:22712"/>
        <dbReference type="ChEBI" id="CHEBI:15378"/>
        <dbReference type="ChEBI" id="CHEBI:33019"/>
        <dbReference type="ChEBI" id="CHEBI:37565"/>
        <dbReference type="ChEBI" id="CHEBI:58502"/>
        <dbReference type="ChEBI" id="CHEBI:60487"/>
        <dbReference type="EC" id="2.7.7.62"/>
    </reaction>
</comment>
<dbReference type="RefSeq" id="WP_133514675.1">
    <property type="nucleotide sequence ID" value="NZ_SNWX01000007.1"/>
</dbReference>
<sequence>MGIILIQGGARSGKSSYAELIAKKIGGLDVIYLASGVVTDPEMELRIKKHRQQRPDQWQTVEEAYNISSYLKDAAKNKTILFDCLTTYLGNLIFKKQDYDFVKMEAEILEEIEMILKIARRKDLNLIIVQNETGKGVVPASKMGRDFRDISGRAARLAAEYAEKVYLVQSGLPLEIKERGLKNIQEYISESGEVRVL</sequence>
<comment type="similarity">
    <text evidence="7">Belongs to the CobU/CobP family.</text>
</comment>
<comment type="catalytic activity">
    <reaction evidence="3">
        <text>adenosylcob(III)inamide + GTP = adenosylcob(III)inamide phosphate + GDP + H(+)</text>
        <dbReference type="Rhea" id="RHEA:15765"/>
        <dbReference type="ChEBI" id="CHEBI:2480"/>
        <dbReference type="ChEBI" id="CHEBI:15378"/>
        <dbReference type="ChEBI" id="CHEBI:37565"/>
        <dbReference type="ChEBI" id="CHEBI:58189"/>
        <dbReference type="ChEBI" id="CHEBI:58502"/>
        <dbReference type="EC" id="2.7.1.156"/>
    </reaction>
</comment>
<evidence type="ECO:0000313" key="21">
    <source>
        <dbReference type="Proteomes" id="UP000295064"/>
    </source>
</evidence>
<dbReference type="InterPro" id="IPR027417">
    <property type="entry name" value="P-loop_NTPase"/>
</dbReference>
<keyword evidence="11 20" id="KW-0808">Transferase</keyword>
<evidence type="ECO:0000256" key="2">
    <source>
        <dbReference type="ARBA" id="ARBA00000711"/>
    </source>
</evidence>
<dbReference type="EMBL" id="SNWX01000007">
    <property type="protein sequence ID" value="TDO92163.1"/>
    <property type="molecule type" value="Genomic_DNA"/>
</dbReference>
<accession>A0A4R6LTZ3</accession>
<dbReference type="GO" id="GO:0008820">
    <property type="term" value="F:cobinamide phosphate guanylyltransferase activity"/>
    <property type="evidence" value="ECO:0007669"/>
    <property type="project" value="UniProtKB-EC"/>
</dbReference>
<evidence type="ECO:0000256" key="19">
    <source>
        <dbReference type="PIRSR" id="PIRSR006135-2"/>
    </source>
</evidence>
<evidence type="ECO:0000256" key="5">
    <source>
        <dbReference type="ARBA" id="ARBA00004692"/>
    </source>
</evidence>
<dbReference type="EC" id="2.7.1.156" evidence="8"/>
<feature type="binding site" evidence="19">
    <location>
        <begin position="8"/>
        <end position="15"/>
    </location>
    <ligand>
        <name>GTP</name>
        <dbReference type="ChEBI" id="CHEBI:37565"/>
    </ligand>
</feature>
<evidence type="ECO:0000256" key="11">
    <source>
        <dbReference type="ARBA" id="ARBA00022679"/>
    </source>
</evidence>
<dbReference type="OrthoDB" id="9799422at2"/>
<evidence type="ECO:0000313" key="20">
    <source>
        <dbReference type="EMBL" id="TDO92163.1"/>
    </source>
</evidence>
<comment type="caution">
    <text evidence="20">The sequence shown here is derived from an EMBL/GenBank/DDBJ whole genome shotgun (WGS) entry which is preliminary data.</text>
</comment>
<dbReference type="PANTHER" id="PTHR34848">
    <property type="match status" value="1"/>
</dbReference>
<keyword evidence="10" id="KW-0169">Cobalamin biosynthesis</keyword>
<dbReference type="UniPathway" id="UPA00148">
    <property type="reaction ID" value="UER00236"/>
</dbReference>
<evidence type="ECO:0000256" key="16">
    <source>
        <dbReference type="ARBA" id="ARBA00029570"/>
    </source>
</evidence>
<keyword evidence="20" id="KW-0548">Nucleotidyltransferase</keyword>
<dbReference type="Pfam" id="PF02283">
    <property type="entry name" value="CobU"/>
    <property type="match status" value="1"/>
</dbReference>
<dbReference type="CDD" id="cd00544">
    <property type="entry name" value="CobU"/>
    <property type="match status" value="1"/>
</dbReference>
<dbReference type="GO" id="GO:0005525">
    <property type="term" value="F:GTP binding"/>
    <property type="evidence" value="ECO:0007669"/>
    <property type="project" value="UniProtKB-KW"/>
</dbReference>
<evidence type="ECO:0000256" key="4">
    <source>
        <dbReference type="ARBA" id="ARBA00003889"/>
    </source>
</evidence>
<evidence type="ECO:0000256" key="14">
    <source>
        <dbReference type="ARBA" id="ARBA00022840"/>
    </source>
</evidence>
<gene>
    <name evidence="20" type="ORF">DFR79_10771</name>
</gene>
<dbReference type="PANTHER" id="PTHR34848:SF1">
    <property type="entry name" value="BIFUNCTIONAL ADENOSYLCOBALAMIN BIOSYNTHESIS PROTEIN COBU"/>
    <property type="match status" value="1"/>
</dbReference>
<evidence type="ECO:0000256" key="17">
    <source>
        <dbReference type="ARBA" id="ARBA00030571"/>
    </source>
</evidence>
<dbReference type="GO" id="GO:0009236">
    <property type="term" value="P:cobalamin biosynthetic process"/>
    <property type="evidence" value="ECO:0007669"/>
    <property type="project" value="UniProtKB-UniPathway"/>
</dbReference>
<name>A0A4R6LTZ3_9FIRM</name>
<dbReference type="GO" id="GO:0043752">
    <property type="term" value="F:adenosylcobinamide kinase activity"/>
    <property type="evidence" value="ECO:0007669"/>
    <property type="project" value="UniProtKB-EC"/>
</dbReference>
<dbReference type="EC" id="2.7.7.62" evidence="9"/>
<comment type="pathway">
    <text evidence="5">Cofactor biosynthesis; adenosylcobalamin biosynthesis; adenosylcobalamin from cob(II)yrinate a,c-diamide: step 6/7.</text>
</comment>
<evidence type="ECO:0000256" key="8">
    <source>
        <dbReference type="ARBA" id="ARBA00012016"/>
    </source>
</evidence>
<keyword evidence="14" id="KW-0067">ATP-binding</keyword>
<evidence type="ECO:0000256" key="18">
    <source>
        <dbReference type="PIRSR" id="PIRSR006135-1"/>
    </source>
</evidence>
<dbReference type="AlphaFoldDB" id="A0A4R6LTZ3"/>
<keyword evidence="13 20" id="KW-0418">Kinase</keyword>
<reference evidence="20 21" key="1">
    <citation type="submission" date="2019-03" db="EMBL/GenBank/DDBJ databases">
        <title>Subsurface microbial communities from deep shales in Ohio and West Virginia, USA.</title>
        <authorList>
            <person name="Wrighton K."/>
        </authorList>
    </citation>
    <scope>NUCLEOTIDE SEQUENCE [LARGE SCALE GENOMIC DNA]</scope>
    <source>
        <strain evidence="20 21">MA284_T2</strain>
    </source>
</reference>
<dbReference type="GO" id="GO:0005524">
    <property type="term" value="F:ATP binding"/>
    <property type="evidence" value="ECO:0007669"/>
    <property type="project" value="UniProtKB-KW"/>
</dbReference>
<evidence type="ECO:0000256" key="13">
    <source>
        <dbReference type="ARBA" id="ARBA00022777"/>
    </source>
</evidence>
<dbReference type="Proteomes" id="UP000295064">
    <property type="component" value="Unassembled WGS sequence"/>
</dbReference>
<comment type="pathway">
    <text evidence="6">Cofactor biosynthesis; adenosylcobalamin biosynthesis; adenosylcobalamin from cob(II)yrinate a,c-diamide: step 5/7.</text>
</comment>
<feature type="binding site" evidence="19">
    <location>
        <position position="62"/>
    </location>
    <ligand>
        <name>GTP</name>
        <dbReference type="ChEBI" id="CHEBI:37565"/>
    </ligand>
</feature>
<proteinExistence type="inferred from homology"/>
<evidence type="ECO:0000256" key="1">
    <source>
        <dbReference type="ARBA" id="ARBA00000312"/>
    </source>
</evidence>
<dbReference type="PIRSF" id="PIRSF006135">
    <property type="entry name" value="CobU"/>
    <property type="match status" value="1"/>
</dbReference>
<organism evidence="20 21">
    <name type="scientific">Halanaerobium saccharolyticum</name>
    <dbReference type="NCBI Taxonomy" id="43595"/>
    <lineage>
        <taxon>Bacteria</taxon>
        <taxon>Bacillati</taxon>
        <taxon>Bacillota</taxon>
        <taxon>Clostridia</taxon>
        <taxon>Halanaerobiales</taxon>
        <taxon>Halanaerobiaceae</taxon>
        <taxon>Halanaerobium</taxon>
    </lineage>
</organism>
<dbReference type="Gene3D" id="3.40.50.300">
    <property type="entry name" value="P-loop containing nucleotide triphosphate hydrolases"/>
    <property type="match status" value="1"/>
</dbReference>
<feature type="binding site" evidence="19">
    <location>
        <begin position="51"/>
        <end position="54"/>
    </location>
    <ligand>
        <name>GTP</name>
        <dbReference type="ChEBI" id="CHEBI:37565"/>
    </ligand>
</feature>
<feature type="active site" description="GMP-histidine intermediate" evidence="18">
    <location>
        <position position="50"/>
    </location>
</feature>
<evidence type="ECO:0000256" key="6">
    <source>
        <dbReference type="ARBA" id="ARBA00005159"/>
    </source>
</evidence>
<keyword evidence="15 19" id="KW-0342">GTP-binding</keyword>
<dbReference type="InterPro" id="IPR003203">
    <property type="entry name" value="CobU/CobP"/>
</dbReference>
<comment type="function">
    <text evidence="4">Catalyzes ATP-dependent phosphorylation of adenosylcobinamide and addition of GMP to adenosylcobinamide phosphate.</text>
</comment>
<evidence type="ECO:0000256" key="10">
    <source>
        <dbReference type="ARBA" id="ARBA00022573"/>
    </source>
</evidence>
<evidence type="ECO:0000256" key="3">
    <source>
        <dbReference type="ARBA" id="ARBA00001522"/>
    </source>
</evidence>
<dbReference type="NCBIfam" id="NF004469">
    <property type="entry name" value="PRK05800.1"/>
    <property type="match status" value="1"/>
</dbReference>
<comment type="catalytic activity">
    <reaction evidence="1">
        <text>adenosylcob(III)inamide + ATP = adenosylcob(III)inamide phosphate + ADP + H(+)</text>
        <dbReference type="Rhea" id="RHEA:15769"/>
        <dbReference type="ChEBI" id="CHEBI:2480"/>
        <dbReference type="ChEBI" id="CHEBI:15378"/>
        <dbReference type="ChEBI" id="CHEBI:30616"/>
        <dbReference type="ChEBI" id="CHEBI:58502"/>
        <dbReference type="ChEBI" id="CHEBI:456216"/>
        <dbReference type="EC" id="2.7.1.156"/>
    </reaction>
</comment>
<keyword evidence="12 19" id="KW-0547">Nucleotide-binding</keyword>
<feature type="binding site" evidence="19">
    <location>
        <position position="83"/>
    </location>
    <ligand>
        <name>GTP</name>
        <dbReference type="ChEBI" id="CHEBI:37565"/>
    </ligand>
</feature>
<dbReference type="SUPFAM" id="SSF52540">
    <property type="entry name" value="P-loop containing nucleoside triphosphate hydrolases"/>
    <property type="match status" value="1"/>
</dbReference>
<protein>
    <recommendedName>
        <fullName evidence="16">Adenosylcobinamide kinase</fullName>
        <ecNumber evidence="8">2.7.1.156</ecNumber>
        <ecNumber evidence="9">2.7.7.62</ecNumber>
    </recommendedName>
    <alternativeName>
        <fullName evidence="17">Adenosylcobinamide-phosphate guanylyltransferase</fullName>
    </alternativeName>
</protein>
<evidence type="ECO:0000256" key="7">
    <source>
        <dbReference type="ARBA" id="ARBA00007490"/>
    </source>
</evidence>
<feature type="binding site" evidence="19">
    <location>
        <begin position="34"/>
        <end position="36"/>
    </location>
    <ligand>
        <name>GTP</name>
        <dbReference type="ChEBI" id="CHEBI:37565"/>
    </ligand>
</feature>
<evidence type="ECO:0000256" key="12">
    <source>
        <dbReference type="ARBA" id="ARBA00022741"/>
    </source>
</evidence>
<evidence type="ECO:0000256" key="9">
    <source>
        <dbReference type="ARBA" id="ARBA00012523"/>
    </source>
</evidence>